<proteinExistence type="predicted"/>
<protein>
    <submittedName>
        <fullName evidence="2">Uncharacterized protein</fullName>
    </submittedName>
</protein>
<keyword evidence="1" id="KW-0472">Membrane</keyword>
<keyword evidence="3" id="KW-1185">Reference proteome</keyword>
<keyword evidence="1" id="KW-1133">Transmembrane helix</keyword>
<sequence length="156" mass="17198">MLFRSPSIQNTLSELMAQLKGPPSTAIRRASNEIPSWRVRNGAGNRRHVDTVCHLSYCQPLRGMPVFVKPLPSARSTSSFTHSACPLSSSCHVGESVMVLMCFLFFSLFLLGFLAVLLGSSFAEPRGCALWAMIFFFSPPDIISLTFNPFGSNQHL</sequence>
<evidence type="ECO:0000313" key="3">
    <source>
        <dbReference type="Proteomes" id="UP001412239"/>
    </source>
</evidence>
<keyword evidence="1" id="KW-0812">Transmembrane</keyword>
<feature type="transmembrane region" description="Helical" evidence="1">
    <location>
        <begin position="130"/>
        <end position="150"/>
    </location>
</feature>
<reference evidence="2" key="1">
    <citation type="submission" date="2015-10" db="EMBL/GenBank/DDBJ databases">
        <authorList>
            <person name="Regsiter A."/>
            <person name="william w."/>
        </authorList>
    </citation>
    <scope>NUCLEOTIDE SEQUENCE</scope>
    <source>
        <strain evidence="2">Montdore</strain>
    </source>
</reference>
<evidence type="ECO:0000256" key="1">
    <source>
        <dbReference type="SAM" id="Phobius"/>
    </source>
</evidence>
<organism evidence="2 3">
    <name type="scientific">Tuber aestivum</name>
    <name type="common">summer truffle</name>
    <dbReference type="NCBI Taxonomy" id="59557"/>
    <lineage>
        <taxon>Eukaryota</taxon>
        <taxon>Fungi</taxon>
        <taxon>Dikarya</taxon>
        <taxon>Ascomycota</taxon>
        <taxon>Pezizomycotina</taxon>
        <taxon>Pezizomycetes</taxon>
        <taxon>Pezizales</taxon>
        <taxon>Tuberaceae</taxon>
        <taxon>Tuber</taxon>
    </lineage>
</organism>
<evidence type="ECO:0000313" key="2">
    <source>
        <dbReference type="EMBL" id="CUS12948.1"/>
    </source>
</evidence>
<gene>
    <name evidence="2" type="ORF">GSTUAT00002999001</name>
</gene>
<accession>A0A292Q247</accession>
<name>A0A292Q247_9PEZI</name>
<dbReference type="EMBL" id="LN890980">
    <property type="protein sequence ID" value="CUS12948.1"/>
    <property type="molecule type" value="Genomic_DNA"/>
</dbReference>
<dbReference type="AlphaFoldDB" id="A0A292Q247"/>
<feature type="transmembrane region" description="Helical" evidence="1">
    <location>
        <begin position="97"/>
        <end position="118"/>
    </location>
</feature>
<dbReference type="Proteomes" id="UP001412239">
    <property type="component" value="Unassembled WGS sequence"/>
</dbReference>